<evidence type="ECO:0000256" key="1">
    <source>
        <dbReference type="SAM" id="MobiDB-lite"/>
    </source>
</evidence>
<organism evidence="3 4">
    <name type="scientific">Humicola insolens</name>
    <name type="common">Soft-rot fungus</name>
    <dbReference type="NCBI Taxonomy" id="85995"/>
    <lineage>
        <taxon>Eukaryota</taxon>
        <taxon>Fungi</taxon>
        <taxon>Dikarya</taxon>
        <taxon>Ascomycota</taxon>
        <taxon>Pezizomycotina</taxon>
        <taxon>Sordariomycetes</taxon>
        <taxon>Sordariomycetidae</taxon>
        <taxon>Sordariales</taxon>
        <taxon>Chaetomiaceae</taxon>
        <taxon>Mycothermus</taxon>
    </lineage>
</organism>
<feature type="chain" id="PRO_5047483377" evidence="2">
    <location>
        <begin position="18"/>
        <end position="371"/>
    </location>
</feature>
<evidence type="ECO:0000256" key="2">
    <source>
        <dbReference type="SAM" id="SignalP"/>
    </source>
</evidence>
<evidence type="ECO:0000313" key="3">
    <source>
        <dbReference type="EMBL" id="KAL1838500.1"/>
    </source>
</evidence>
<feature type="signal peptide" evidence="2">
    <location>
        <begin position="1"/>
        <end position="17"/>
    </location>
</feature>
<dbReference type="InterPro" id="IPR036249">
    <property type="entry name" value="Thioredoxin-like_sf"/>
</dbReference>
<name>A0ABR3V9I9_HUMIN</name>
<sequence>MRLSSFSYLLLIPGAVAWNHIKASELQERLQRGERTLVAYIHHQPQDKPSQLLEPIWTSLQSQPPVDETAIVSIECSLSLPDCLQADVASYPAIRLLLLPPSSQTTTPNATSNKPKQHRYRGPRTASSILAFLRRMTRQSSSGLPTPVTTENMTTFASTADDVVFLGRFGPSKGKEKATGLSGLLRKEYESAARRYRDRYTFGIMTVPTSGSTVTCQNNVEGVHLSLSAAEISRPGAVDEFVRRCAEEVIPALTRRNELSFYETGKSIVHFFPPTPDARAAYLAEMRPLAQKYAEYLHFVTTDPREFPGAAEMLGLSRSQGGLSVQNPNTGDVYPYRRREKISAASVEAFLGDIIQGNVHAWKPGEGHDEL</sequence>
<dbReference type="SUPFAM" id="SSF52833">
    <property type="entry name" value="Thioredoxin-like"/>
    <property type="match status" value="1"/>
</dbReference>
<dbReference type="EMBL" id="JAZGSY010000210">
    <property type="protein sequence ID" value="KAL1838500.1"/>
    <property type="molecule type" value="Genomic_DNA"/>
</dbReference>
<reference evidence="3 4" key="1">
    <citation type="journal article" date="2024" name="Commun. Biol.">
        <title>Comparative genomic analysis of thermophilic fungi reveals convergent evolutionary adaptations and gene losses.</title>
        <authorList>
            <person name="Steindorff A.S."/>
            <person name="Aguilar-Pontes M.V."/>
            <person name="Robinson A.J."/>
            <person name="Andreopoulos B."/>
            <person name="LaButti K."/>
            <person name="Kuo A."/>
            <person name="Mondo S."/>
            <person name="Riley R."/>
            <person name="Otillar R."/>
            <person name="Haridas S."/>
            <person name="Lipzen A."/>
            <person name="Grimwood J."/>
            <person name="Schmutz J."/>
            <person name="Clum A."/>
            <person name="Reid I.D."/>
            <person name="Moisan M.C."/>
            <person name="Butler G."/>
            <person name="Nguyen T.T.M."/>
            <person name="Dewar K."/>
            <person name="Conant G."/>
            <person name="Drula E."/>
            <person name="Henrissat B."/>
            <person name="Hansel C."/>
            <person name="Singer S."/>
            <person name="Hutchinson M.I."/>
            <person name="de Vries R.P."/>
            <person name="Natvig D.O."/>
            <person name="Powell A.J."/>
            <person name="Tsang A."/>
            <person name="Grigoriev I.V."/>
        </authorList>
    </citation>
    <scope>NUCLEOTIDE SEQUENCE [LARGE SCALE GENOMIC DNA]</scope>
    <source>
        <strain evidence="3 4">CBS 620.91</strain>
    </source>
</reference>
<keyword evidence="2" id="KW-0732">Signal</keyword>
<accession>A0ABR3V9I9</accession>
<dbReference type="Proteomes" id="UP001583172">
    <property type="component" value="Unassembled WGS sequence"/>
</dbReference>
<dbReference type="Gene3D" id="3.40.30.10">
    <property type="entry name" value="Glutaredoxin"/>
    <property type="match status" value="2"/>
</dbReference>
<dbReference type="Pfam" id="PF13848">
    <property type="entry name" value="Thioredoxin_6"/>
    <property type="match status" value="1"/>
</dbReference>
<proteinExistence type="predicted"/>
<comment type="caution">
    <text evidence="3">The sequence shown here is derived from an EMBL/GenBank/DDBJ whole genome shotgun (WGS) entry which is preliminary data.</text>
</comment>
<feature type="region of interest" description="Disordered" evidence="1">
    <location>
        <begin position="102"/>
        <end position="121"/>
    </location>
</feature>
<gene>
    <name evidence="3" type="ORF">VTJ49DRAFT_2607</name>
</gene>
<dbReference type="CDD" id="cd02982">
    <property type="entry name" value="PDI_b'_family"/>
    <property type="match status" value="1"/>
</dbReference>
<keyword evidence="4" id="KW-1185">Reference proteome</keyword>
<evidence type="ECO:0000313" key="4">
    <source>
        <dbReference type="Proteomes" id="UP001583172"/>
    </source>
</evidence>
<protein>
    <submittedName>
        <fullName evidence="3">Uncharacterized protein</fullName>
    </submittedName>
</protein>